<protein>
    <submittedName>
        <fullName evidence="4">CHASE2 domain-containing protein</fullName>
    </submittedName>
</protein>
<name>A0A8J7CWA5_DESMC</name>
<dbReference type="SUPFAM" id="SSF52540">
    <property type="entry name" value="P-loop containing nucleoside triphosphate hydrolases"/>
    <property type="match status" value="1"/>
</dbReference>
<comment type="caution">
    <text evidence="4">The sequence shown here is derived from an EMBL/GenBank/DDBJ whole genome shotgun (WGS) entry which is preliminary data.</text>
</comment>
<keyword evidence="2" id="KW-0812">Transmembrane</keyword>
<accession>A0A8J7CWA5</accession>
<sequence>MHNYQVGGSLSPDHPYYVRRQADADLYQALSNGQFCYVFNARQMGKSSLMVQVFHQLQQDGVCCGAIDLSRIGSENLTPEQWYKGFAVELWQAFDLFGTVNLKQWWDERKDLSPVQRLGQFIEEILLLTPKSKAHTQPKLVVFLDEVDSIYSLNFSLNDFFGLIRVCYNRRSLQPEYQRLTFALLGVATPADLIADRQRTPFNIGRAINLGEFHQTDAQPLAQGLVGSVHDPSRALQEILMWTSGQPFLMQKLCQLLVEHPISTQSLTDCEHIHQLVENSIIKTWEFQDEPEHLRTIRDRLLNHPQLTGRILDIYQQILTHEAVEFDGSREQIQLLLSGLVIKQQGQLVVKNPIYQAVFNLNWVCHHLAQLRPYAESLNAWMISGKGDESYLLRGQTLQDAFTWALGKSLSSEDYQFLGASQELAKREVQTALEAVEQASQMLATARQRAKREVQKRRISWRSLPRIMLSITVPILLLRGLGLLQGVELDLFDQFVRWRPLEPPDRRIMIVAIDEQDITQVGYPMPDRVLAQAIKNIQAQKPRVIGLDIYRDLPVEPGHTDLVQVFQSTSNLFGIEKVVGSRVAPPPILSQKQQVGFADQVEDADGKVRRALLSVETENTSQYSLAVKLALSYLADEGLALQQLDEAGRQFKLGKAIFQRFESQDGGYVNAQAGKSYQIMLNFRGSEANFLTVSLRQVLNRQISAQQFSDRIVLIGYSAESVGDRFRTPDNGSWFNPMLPINGVTLHANIVSQIISAALDGRPLIRVWSKPLEWLWVLFWAGVGALISRWLRSPLKLAIGILCTTGGLIGSSYLAFLSGWWIPVVPPLLGLWGSAIALVIVTTKQRDRLQFQRTLNLLLAAQQDYPTAARIAIEYLKQSEPQEHQAAIERQLK</sequence>
<evidence type="ECO:0000313" key="4">
    <source>
        <dbReference type="EMBL" id="MBE9020943.1"/>
    </source>
</evidence>
<feature type="domain" description="CHASE2" evidence="3">
    <location>
        <begin position="484"/>
        <end position="787"/>
    </location>
</feature>
<evidence type="ECO:0000313" key="5">
    <source>
        <dbReference type="Proteomes" id="UP000622533"/>
    </source>
</evidence>
<evidence type="ECO:0000256" key="1">
    <source>
        <dbReference type="SAM" id="Coils"/>
    </source>
</evidence>
<keyword evidence="2" id="KW-0472">Membrane</keyword>
<dbReference type="InterPro" id="IPR007890">
    <property type="entry name" value="CHASE2"/>
</dbReference>
<dbReference type="Pfam" id="PF14516">
    <property type="entry name" value="AAA_35"/>
    <property type="match status" value="1"/>
</dbReference>
<reference evidence="4" key="1">
    <citation type="submission" date="2020-10" db="EMBL/GenBank/DDBJ databases">
        <authorList>
            <person name="Castelo-Branco R."/>
            <person name="Eusebio N."/>
            <person name="Adriana R."/>
            <person name="Vieira A."/>
            <person name="Brugerolle De Fraissinette N."/>
            <person name="Rezende De Castro R."/>
            <person name="Schneider M.P."/>
            <person name="Vasconcelos V."/>
            <person name="Leao P.N."/>
        </authorList>
    </citation>
    <scope>NUCLEOTIDE SEQUENCE</scope>
    <source>
        <strain evidence="4">LEGE 12446</strain>
    </source>
</reference>
<dbReference type="Gene3D" id="3.40.50.300">
    <property type="entry name" value="P-loop containing nucleotide triphosphate hydrolases"/>
    <property type="match status" value="1"/>
</dbReference>
<dbReference type="Proteomes" id="UP000622533">
    <property type="component" value="Unassembled WGS sequence"/>
</dbReference>
<dbReference type="Pfam" id="PF05226">
    <property type="entry name" value="CHASE2"/>
    <property type="match status" value="1"/>
</dbReference>
<feature type="transmembrane region" description="Helical" evidence="2">
    <location>
        <begin position="824"/>
        <end position="843"/>
    </location>
</feature>
<dbReference type="SMART" id="SM01080">
    <property type="entry name" value="CHASE2"/>
    <property type="match status" value="1"/>
</dbReference>
<dbReference type="EMBL" id="JADEXS010000002">
    <property type="protein sequence ID" value="MBE9020943.1"/>
    <property type="molecule type" value="Genomic_DNA"/>
</dbReference>
<evidence type="ECO:0000256" key="2">
    <source>
        <dbReference type="SAM" id="Phobius"/>
    </source>
</evidence>
<proteinExistence type="predicted"/>
<keyword evidence="5" id="KW-1185">Reference proteome</keyword>
<dbReference type="InterPro" id="IPR027417">
    <property type="entry name" value="P-loop_NTPase"/>
</dbReference>
<keyword evidence="2" id="KW-1133">Transmembrane helix</keyword>
<dbReference type="RefSeq" id="WP_193912691.1">
    <property type="nucleotide sequence ID" value="NZ_JADEXS020000001.1"/>
</dbReference>
<gene>
    <name evidence="4" type="ORF">IQ276_00270</name>
</gene>
<dbReference type="AlphaFoldDB" id="A0A8J7CWA5"/>
<feature type="coiled-coil region" evidence="1">
    <location>
        <begin position="429"/>
        <end position="456"/>
    </location>
</feature>
<feature type="transmembrane region" description="Helical" evidence="2">
    <location>
        <begin position="798"/>
        <end position="818"/>
    </location>
</feature>
<keyword evidence="1" id="KW-0175">Coiled coil</keyword>
<evidence type="ECO:0000259" key="3">
    <source>
        <dbReference type="SMART" id="SM01080"/>
    </source>
</evidence>
<organism evidence="4 5">
    <name type="scientific">Desmonostoc muscorum LEGE 12446</name>
    <dbReference type="NCBI Taxonomy" id="1828758"/>
    <lineage>
        <taxon>Bacteria</taxon>
        <taxon>Bacillati</taxon>
        <taxon>Cyanobacteriota</taxon>
        <taxon>Cyanophyceae</taxon>
        <taxon>Nostocales</taxon>
        <taxon>Nostocaceae</taxon>
        <taxon>Desmonostoc</taxon>
    </lineage>
</organism>
<feature type="transmembrane region" description="Helical" evidence="2">
    <location>
        <begin position="774"/>
        <end position="791"/>
    </location>
</feature>